<dbReference type="AlphaFoldDB" id="A0AAD9GFN5"/>
<dbReference type="EMBL" id="JAHBMH010000033">
    <property type="protein sequence ID" value="KAK1937530.1"/>
    <property type="molecule type" value="Genomic_DNA"/>
</dbReference>
<reference evidence="1" key="1">
    <citation type="journal article" date="2014" name="Nucleic Acids Res.">
        <title>The evolutionary dynamics of variant antigen genes in Babesia reveal a history of genomic innovation underlying host-parasite interaction.</title>
        <authorList>
            <person name="Jackson A.P."/>
            <person name="Otto T.D."/>
            <person name="Darby A."/>
            <person name="Ramaprasad A."/>
            <person name="Xia D."/>
            <person name="Echaide I.E."/>
            <person name="Farber M."/>
            <person name="Gahlot S."/>
            <person name="Gamble J."/>
            <person name="Gupta D."/>
            <person name="Gupta Y."/>
            <person name="Jackson L."/>
            <person name="Malandrin L."/>
            <person name="Malas T.B."/>
            <person name="Moussa E."/>
            <person name="Nair M."/>
            <person name="Reid A.J."/>
            <person name="Sanders M."/>
            <person name="Sharma J."/>
            <person name="Tracey A."/>
            <person name="Quail M.A."/>
            <person name="Weir W."/>
            <person name="Wastling J.M."/>
            <person name="Hall N."/>
            <person name="Willadsen P."/>
            <person name="Lingelbach K."/>
            <person name="Shiels B."/>
            <person name="Tait A."/>
            <person name="Berriman M."/>
            <person name="Allred D.R."/>
            <person name="Pain A."/>
        </authorList>
    </citation>
    <scope>NUCLEOTIDE SEQUENCE</scope>
    <source>
        <strain evidence="1">1802A</strain>
    </source>
</reference>
<protein>
    <submittedName>
        <fullName evidence="1">Uncharacterized protein</fullName>
    </submittedName>
</protein>
<organism evidence="1 2">
    <name type="scientific">Babesia divergens</name>
    <dbReference type="NCBI Taxonomy" id="32595"/>
    <lineage>
        <taxon>Eukaryota</taxon>
        <taxon>Sar</taxon>
        <taxon>Alveolata</taxon>
        <taxon>Apicomplexa</taxon>
        <taxon>Aconoidasida</taxon>
        <taxon>Piroplasmida</taxon>
        <taxon>Babesiidae</taxon>
        <taxon>Babesia</taxon>
    </lineage>
</organism>
<accession>A0AAD9GFN5</accession>
<gene>
    <name evidence="1" type="ORF">X943_002611</name>
</gene>
<sequence>MEMGMDVENVQTVKVDVAEVEEYGCPEYQNRDEEGKTNMPKEIVNDSQESLEGRALDDKAELVKEAFAGFLSTIIIVSTTH</sequence>
<keyword evidence="2" id="KW-1185">Reference proteome</keyword>
<evidence type="ECO:0000313" key="1">
    <source>
        <dbReference type="EMBL" id="KAK1937530.1"/>
    </source>
</evidence>
<proteinExistence type="predicted"/>
<evidence type="ECO:0000313" key="2">
    <source>
        <dbReference type="Proteomes" id="UP001195914"/>
    </source>
</evidence>
<reference evidence="1" key="2">
    <citation type="submission" date="2021-05" db="EMBL/GenBank/DDBJ databases">
        <authorList>
            <person name="Pain A."/>
        </authorList>
    </citation>
    <scope>NUCLEOTIDE SEQUENCE</scope>
    <source>
        <strain evidence="1">1802A</strain>
    </source>
</reference>
<name>A0AAD9GFN5_BABDI</name>
<comment type="caution">
    <text evidence="1">The sequence shown here is derived from an EMBL/GenBank/DDBJ whole genome shotgun (WGS) entry which is preliminary data.</text>
</comment>
<dbReference type="Proteomes" id="UP001195914">
    <property type="component" value="Unassembled WGS sequence"/>
</dbReference>